<dbReference type="AlphaFoldDB" id="A0A914VQY4"/>
<feature type="compositionally biased region" description="Basic and acidic residues" evidence="1">
    <location>
        <begin position="162"/>
        <end position="173"/>
    </location>
</feature>
<sequence>MMRYGLASPNLIASIVLSSLESLYTRQPQLAFYIICAVGRVSVAGGPRWKRQLAALIHQLASLSVNDMSALRWSMAECGPPRLIGFFCVTIRWRAAAEAWRTGGVEGRSTTTVCRTAGKGRRTAIDENGKWAFIEMEGEGLTDHQRRFFATQSPLEPPVDAVGDRSASHQERF</sequence>
<evidence type="ECO:0000256" key="1">
    <source>
        <dbReference type="SAM" id="MobiDB-lite"/>
    </source>
</evidence>
<evidence type="ECO:0000313" key="2">
    <source>
        <dbReference type="Proteomes" id="UP000887566"/>
    </source>
</evidence>
<dbReference type="Proteomes" id="UP000887566">
    <property type="component" value="Unplaced"/>
</dbReference>
<organism evidence="2 3">
    <name type="scientific">Plectus sambesii</name>
    <dbReference type="NCBI Taxonomy" id="2011161"/>
    <lineage>
        <taxon>Eukaryota</taxon>
        <taxon>Metazoa</taxon>
        <taxon>Ecdysozoa</taxon>
        <taxon>Nematoda</taxon>
        <taxon>Chromadorea</taxon>
        <taxon>Plectida</taxon>
        <taxon>Plectina</taxon>
        <taxon>Plectoidea</taxon>
        <taxon>Plectidae</taxon>
        <taxon>Plectus</taxon>
    </lineage>
</organism>
<feature type="region of interest" description="Disordered" evidence="1">
    <location>
        <begin position="152"/>
        <end position="173"/>
    </location>
</feature>
<evidence type="ECO:0000313" key="3">
    <source>
        <dbReference type="WBParaSite" id="PSAMB.scaffold231size63335.g3788.t1"/>
    </source>
</evidence>
<accession>A0A914VQY4</accession>
<name>A0A914VQY4_9BILA</name>
<protein>
    <submittedName>
        <fullName evidence="3">Uncharacterized protein</fullName>
    </submittedName>
</protein>
<dbReference type="WBParaSite" id="PSAMB.scaffold231size63335.g3788.t1">
    <property type="protein sequence ID" value="PSAMB.scaffold231size63335.g3788.t1"/>
    <property type="gene ID" value="PSAMB.scaffold231size63335.g3788"/>
</dbReference>
<reference evidence="3" key="1">
    <citation type="submission" date="2022-11" db="UniProtKB">
        <authorList>
            <consortium name="WormBaseParasite"/>
        </authorList>
    </citation>
    <scope>IDENTIFICATION</scope>
</reference>
<proteinExistence type="predicted"/>
<keyword evidence="2" id="KW-1185">Reference proteome</keyword>